<dbReference type="Pfam" id="PF01522">
    <property type="entry name" value="Polysacc_deac_1"/>
    <property type="match status" value="1"/>
</dbReference>
<keyword evidence="5" id="KW-1185">Reference proteome</keyword>
<dbReference type="InterPro" id="IPR002509">
    <property type="entry name" value="NODB_dom"/>
</dbReference>
<protein>
    <submittedName>
        <fullName evidence="4">Polysaccharide deacetylase family protein</fullName>
    </submittedName>
</protein>
<gene>
    <name evidence="4" type="ORF">QRT05_00310</name>
</gene>
<proteinExistence type="predicted"/>
<evidence type="ECO:0000259" key="3">
    <source>
        <dbReference type="PROSITE" id="PS51677"/>
    </source>
</evidence>
<dbReference type="PROSITE" id="PS51677">
    <property type="entry name" value="NODB"/>
    <property type="match status" value="1"/>
</dbReference>
<dbReference type="InterPro" id="IPR011330">
    <property type="entry name" value="Glyco_hydro/deAcase_b/a-brl"/>
</dbReference>
<sequence length="179" mass="19333">MLAEPAAAHVHATFFLIGQNVARYAGQARAEVAAGDVIGNHSWSHPQLTLLSSRAIRREVDRTQKVIRTATGVPPALMRPPYGAVNSRVLTQLARRDLPAILWNVDTEDWKNRSARVTSQRALAGARPGAIVLMHDIHPTTVQAVPGIVAALKARGFTLVTVPQQLDGQLTGGHAYFGR</sequence>
<evidence type="ECO:0000313" key="5">
    <source>
        <dbReference type="Proteomes" id="UP001321453"/>
    </source>
</evidence>
<dbReference type="EMBL" id="JAUCGR010000001">
    <property type="protein sequence ID" value="MDM7829763.1"/>
    <property type="molecule type" value="Genomic_DNA"/>
</dbReference>
<reference evidence="4 5" key="1">
    <citation type="submission" date="2023-06" db="EMBL/GenBank/DDBJ databases">
        <title>Cellulomonas sp. MW9 Whole genome sequence.</title>
        <authorList>
            <person name="Park S."/>
        </authorList>
    </citation>
    <scope>NUCLEOTIDE SEQUENCE [LARGE SCALE GENOMIC DNA]</scope>
    <source>
        <strain evidence="4 5">MW9</strain>
    </source>
</reference>
<dbReference type="Gene3D" id="3.20.20.370">
    <property type="entry name" value="Glycoside hydrolase/deacetylase"/>
    <property type="match status" value="1"/>
</dbReference>
<evidence type="ECO:0000256" key="2">
    <source>
        <dbReference type="ARBA" id="ARBA00022801"/>
    </source>
</evidence>
<comment type="caution">
    <text evidence="4">The sequence shown here is derived from an EMBL/GenBank/DDBJ whole genome shotgun (WGS) entry which is preliminary data.</text>
</comment>
<dbReference type="Proteomes" id="UP001321453">
    <property type="component" value="Unassembled WGS sequence"/>
</dbReference>
<dbReference type="InterPro" id="IPR050248">
    <property type="entry name" value="Polysacc_deacetylase_ArnD"/>
</dbReference>
<organism evidence="4 5">
    <name type="scientific">Cellulomonas edaphi</name>
    <dbReference type="NCBI Taxonomy" id="3053468"/>
    <lineage>
        <taxon>Bacteria</taxon>
        <taxon>Bacillati</taxon>
        <taxon>Actinomycetota</taxon>
        <taxon>Actinomycetes</taxon>
        <taxon>Micrococcales</taxon>
        <taxon>Cellulomonadaceae</taxon>
        <taxon>Cellulomonas</taxon>
    </lineage>
</organism>
<evidence type="ECO:0000313" key="4">
    <source>
        <dbReference type="EMBL" id="MDM7829763.1"/>
    </source>
</evidence>
<evidence type="ECO:0000256" key="1">
    <source>
        <dbReference type="ARBA" id="ARBA00022723"/>
    </source>
</evidence>
<accession>A0ABT7S2C6</accession>
<feature type="domain" description="NodB homology" evidence="3">
    <location>
        <begin position="1"/>
        <end position="160"/>
    </location>
</feature>
<keyword evidence="2" id="KW-0378">Hydrolase</keyword>
<name>A0ABT7S2C6_9CELL</name>
<dbReference type="PANTHER" id="PTHR10587:SF133">
    <property type="entry name" value="CHITIN DEACETYLASE 1-RELATED"/>
    <property type="match status" value="1"/>
</dbReference>
<keyword evidence="1" id="KW-0479">Metal-binding</keyword>
<dbReference type="PANTHER" id="PTHR10587">
    <property type="entry name" value="GLYCOSYL TRANSFERASE-RELATED"/>
    <property type="match status" value="1"/>
</dbReference>
<dbReference type="SUPFAM" id="SSF88713">
    <property type="entry name" value="Glycoside hydrolase/deacetylase"/>
    <property type="match status" value="1"/>
</dbReference>